<dbReference type="AlphaFoldDB" id="A0A382QGM5"/>
<accession>A0A382QGM5</accession>
<reference evidence="1" key="1">
    <citation type="submission" date="2018-05" db="EMBL/GenBank/DDBJ databases">
        <authorList>
            <person name="Lanie J.A."/>
            <person name="Ng W.-L."/>
            <person name="Kazmierczak K.M."/>
            <person name="Andrzejewski T.M."/>
            <person name="Davidsen T.M."/>
            <person name="Wayne K.J."/>
            <person name="Tettelin H."/>
            <person name="Glass J.I."/>
            <person name="Rusch D."/>
            <person name="Podicherti R."/>
            <person name="Tsui H.-C.T."/>
            <person name="Winkler M.E."/>
        </authorList>
    </citation>
    <scope>NUCLEOTIDE SEQUENCE</scope>
</reference>
<gene>
    <name evidence="1" type="ORF">METZ01_LOCUS337011</name>
</gene>
<sequence length="146" mass="15376">MIIDNLEITGALQISLNNEIVHQCDNLVVTAGKNWVAGRFKDGSIPDEMSHMALGSGSTAAAAGNTALETELSNSRIVLTTDGGTVSTNTVQYDATWTSSHAAYVIKEAGIFNHASAGTMLARTVFDVINKGTDDTVSITWTITVS</sequence>
<evidence type="ECO:0000313" key="1">
    <source>
        <dbReference type="EMBL" id="SVC84157.1"/>
    </source>
</evidence>
<organism evidence="1">
    <name type="scientific">marine metagenome</name>
    <dbReference type="NCBI Taxonomy" id="408172"/>
    <lineage>
        <taxon>unclassified sequences</taxon>
        <taxon>metagenomes</taxon>
        <taxon>ecological metagenomes</taxon>
    </lineage>
</organism>
<proteinExistence type="predicted"/>
<protein>
    <submittedName>
        <fullName evidence="1">Uncharacterized protein</fullName>
    </submittedName>
</protein>
<name>A0A382QGM5_9ZZZZ</name>
<dbReference type="EMBL" id="UINC01114093">
    <property type="protein sequence ID" value="SVC84157.1"/>
    <property type="molecule type" value="Genomic_DNA"/>
</dbReference>